<reference evidence="2" key="2">
    <citation type="submission" date="2019-10" db="EMBL/GenBank/DDBJ databases">
        <title>Conservation and host-specific expression of non-tandemly repeated heterogenous ribosome RNA gene in arbuscular mycorrhizal fungi.</title>
        <authorList>
            <person name="Maeda T."/>
            <person name="Kobayashi Y."/>
            <person name="Nakagawa T."/>
            <person name="Ezawa T."/>
            <person name="Yamaguchi K."/>
            <person name="Bino T."/>
            <person name="Nishimoto Y."/>
            <person name="Shigenobu S."/>
            <person name="Kawaguchi M."/>
        </authorList>
    </citation>
    <scope>NUCLEOTIDE SEQUENCE</scope>
    <source>
        <strain evidence="2">HR1</strain>
    </source>
</reference>
<keyword evidence="3" id="KW-1185">Reference proteome</keyword>
<dbReference type="Proteomes" id="UP000247702">
    <property type="component" value="Unassembled WGS sequence"/>
</dbReference>
<dbReference type="OrthoDB" id="2335737at2759"/>
<evidence type="ECO:0000313" key="3">
    <source>
        <dbReference type="Proteomes" id="UP000247702"/>
    </source>
</evidence>
<evidence type="ECO:0000313" key="2">
    <source>
        <dbReference type="EMBL" id="GES82847.1"/>
    </source>
</evidence>
<comment type="caution">
    <text evidence="1">The sequence shown here is derived from an EMBL/GenBank/DDBJ whole genome shotgun (WGS) entry which is preliminary data.</text>
</comment>
<sequence>MDNECKRRGCRCLRYRENKNEKDKCIFCGHSIGFHEFLHININEHPYGRCNELDCDCQRYKEETSYKCSYCNHSEGHHHRWDNNNTQITQIVIPSYTTTTQITPPHARNNGRNAGRPRADRVIIKHLICFDKALSNKIPKKGTSLWLDLKKKNLIKEDIIIFQTAPEELFNKILNFFSEELNGQGWILYNASSGQPIKVNGEINFDLIKKHVTKAMKKLYIGPSDYDICSSSAEDVSDSLPQVNLNNPIDDGNAGTSANMQIVNLPRQLSTNPGVNDFFNGYGNDFENDFENDDEFNEAFDRFIVQQ</sequence>
<reference evidence="1 3" key="1">
    <citation type="submission" date="2017-11" db="EMBL/GenBank/DDBJ databases">
        <title>The genome of Rhizophagus clarus HR1 reveals common genetic basis of auxotrophy among arbuscular mycorrhizal fungi.</title>
        <authorList>
            <person name="Kobayashi Y."/>
        </authorList>
    </citation>
    <scope>NUCLEOTIDE SEQUENCE [LARGE SCALE GENOMIC DNA]</scope>
    <source>
        <strain evidence="1 3">HR1</strain>
    </source>
</reference>
<name>A0A2Z6S719_9GLOM</name>
<protein>
    <submittedName>
        <fullName evidence="1">Uncharacterized protein</fullName>
    </submittedName>
</protein>
<organism evidence="1 3">
    <name type="scientific">Rhizophagus clarus</name>
    <dbReference type="NCBI Taxonomy" id="94130"/>
    <lineage>
        <taxon>Eukaryota</taxon>
        <taxon>Fungi</taxon>
        <taxon>Fungi incertae sedis</taxon>
        <taxon>Mucoromycota</taxon>
        <taxon>Glomeromycotina</taxon>
        <taxon>Glomeromycetes</taxon>
        <taxon>Glomerales</taxon>
        <taxon>Glomeraceae</taxon>
        <taxon>Rhizophagus</taxon>
    </lineage>
</organism>
<dbReference type="AlphaFoldDB" id="A0A2Z6S719"/>
<evidence type="ECO:0000313" key="1">
    <source>
        <dbReference type="EMBL" id="GBC00077.1"/>
    </source>
</evidence>
<dbReference type="Proteomes" id="UP000615446">
    <property type="component" value="Unassembled WGS sequence"/>
</dbReference>
<dbReference type="EMBL" id="BLAL01000063">
    <property type="protein sequence ID" value="GES82847.1"/>
    <property type="molecule type" value="Genomic_DNA"/>
</dbReference>
<dbReference type="EMBL" id="BEXD01003046">
    <property type="protein sequence ID" value="GBC00077.1"/>
    <property type="molecule type" value="Genomic_DNA"/>
</dbReference>
<gene>
    <name evidence="2" type="ORF">RCL2_001003000</name>
    <name evidence="1" type="ORF">RclHR1_03740001</name>
</gene>
<proteinExistence type="predicted"/>
<accession>A0A2Z6S719</accession>